<feature type="region of interest" description="Disordered" evidence="1">
    <location>
        <begin position="1"/>
        <end position="80"/>
    </location>
</feature>
<feature type="compositionally biased region" description="Low complexity" evidence="1">
    <location>
        <begin position="21"/>
        <end position="38"/>
    </location>
</feature>
<feature type="compositionally biased region" description="Polar residues" evidence="1">
    <location>
        <begin position="1"/>
        <end position="15"/>
    </location>
</feature>
<organism evidence="2 3">
    <name type="scientific">Mycena belliarum</name>
    <dbReference type="NCBI Taxonomy" id="1033014"/>
    <lineage>
        <taxon>Eukaryota</taxon>
        <taxon>Fungi</taxon>
        <taxon>Dikarya</taxon>
        <taxon>Basidiomycota</taxon>
        <taxon>Agaricomycotina</taxon>
        <taxon>Agaricomycetes</taxon>
        <taxon>Agaricomycetidae</taxon>
        <taxon>Agaricales</taxon>
        <taxon>Marasmiineae</taxon>
        <taxon>Mycenaceae</taxon>
        <taxon>Mycena</taxon>
    </lineage>
</organism>
<evidence type="ECO:0000313" key="2">
    <source>
        <dbReference type="EMBL" id="KAJ7082189.1"/>
    </source>
</evidence>
<protein>
    <submittedName>
        <fullName evidence="2">Uncharacterized protein</fullName>
    </submittedName>
</protein>
<dbReference type="Proteomes" id="UP001222325">
    <property type="component" value="Unassembled WGS sequence"/>
</dbReference>
<sequence>MTTVVGDSSESSFTVQRRPRVYPSPSSSPEGVPSPVTSQSIPPKLSFARGQTEKKVFQPTSGLHTPRPSEDVASGPPVHGRNTFEAEVQRIEASIHALLPSSPIEPLQLRMSVDVAHAVEDKMCEDRRFKLEYDGESKMLIVEYPTNVHESFKSIVAPFSHIVDVNDSFIIHTGIDIQTRNEIGALQKRTPDCAFGKRPSAINQDPIYGIILECGYSQTSIKLQQTLQHWFSVPGVEAVILLKFFCGQLALPGSDVPLPEEVADRPTFLAAAPSSGLGPINFGGYTWAPAITKVELSINIRATQGSFGQIFDITPVDDDDSKAALELEVSKKKISRLLYTLTSEFMGDDQFKAIFPTRRDFNIRWETFMPNMQGYLATDGWERPAVVFVLWSAAPRARIDTDAQSASASEQEVGT</sequence>
<comment type="caution">
    <text evidence="2">The sequence shown here is derived from an EMBL/GenBank/DDBJ whole genome shotgun (WGS) entry which is preliminary data.</text>
</comment>
<dbReference type="AlphaFoldDB" id="A0AAD6U259"/>
<dbReference type="EMBL" id="JARJCN010000046">
    <property type="protein sequence ID" value="KAJ7082189.1"/>
    <property type="molecule type" value="Genomic_DNA"/>
</dbReference>
<evidence type="ECO:0000313" key="3">
    <source>
        <dbReference type="Proteomes" id="UP001222325"/>
    </source>
</evidence>
<reference evidence="2" key="1">
    <citation type="submission" date="2023-03" db="EMBL/GenBank/DDBJ databases">
        <title>Massive genome expansion in bonnet fungi (Mycena s.s.) driven by repeated elements and novel gene families across ecological guilds.</title>
        <authorList>
            <consortium name="Lawrence Berkeley National Laboratory"/>
            <person name="Harder C.B."/>
            <person name="Miyauchi S."/>
            <person name="Viragh M."/>
            <person name="Kuo A."/>
            <person name="Thoen E."/>
            <person name="Andreopoulos B."/>
            <person name="Lu D."/>
            <person name="Skrede I."/>
            <person name="Drula E."/>
            <person name="Henrissat B."/>
            <person name="Morin E."/>
            <person name="Kohler A."/>
            <person name="Barry K."/>
            <person name="LaButti K."/>
            <person name="Morin E."/>
            <person name="Salamov A."/>
            <person name="Lipzen A."/>
            <person name="Mereny Z."/>
            <person name="Hegedus B."/>
            <person name="Baldrian P."/>
            <person name="Stursova M."/>
            <person name="Weitz H."/>
            <person name="Taylor A."/>
            <person name="Grigoriev I.V."/>
            <person name="Nagy L.G."/>
            <person name="Martin F."/>
            <person name="Kauserud H."/>
        </authorList>
    </citation>
    <scope>NUCLEOTIDE SEQUENCE</scope>
    <source>
        <strain evidence="2">CBHHK173m</strain>
    </source>
</reference>
<proteinExistence type="predicted"/>
<evidence type="ECO:0000256" key="1">
    <source>
        <dbReference type="SAM" id="MobiDB-lite"/>
    </source>
</evidence>
<keyword evidence="3" id="KW-1185">Reference proteome</keyword>
<accession>A0AAD6U259</accession>
<gene>
    <name evidence="2" type="ORF">B0H15DRAFT_952576</name>
</gene>
<name>A0AAD6U259_9AGAR</name>